<dbReference type="PANTHER" id="PTHR43547">
    <property type="entry name" value="TWO-COMPONENT HISTIDINE KINASE"/>
    <property type="match status" value="1"/>
</dbReference>
<evidence type="ECO:0000313" key="12">
    <source>
        <dbReference type="EMBL" id="MDN5213418.1"/>
    </source>
</evidence>
<gene>
    <name evidence="12" type="ORF">QQ020_15210</name>
</gene>
<dbReference type="SUPFAM" id="SSF46689">
    <property type="entry name" value="Homeodomain-like"/>
    <property type="match status" value="1"/>
</dbReference>
<comment type="caution">
    <text evidence="12">The sequence shown here is derived from an EMBL/GenBank/DDBJ whole genome shotgun (WGS) entry which is preliminary data.</text>
</comment>
<dbReference type="InterPro" id="IPR004358">
    <property type="entry name" value="Sig_transdc_His_kin-like_C"/>
</dbReference>
<dbReference type="Gene3D" id="3.30.565.10">
    <property type="entry name" value="Histidine kinase-like ATPase, C-terminal domain"/>
    <property type="match status" value="1"/>
</dbReference>
<dbReference type="SUPFAM" id="SSF52172">
    <property type="entry name" value="CheY-like"/>
    <property type="match status" value="1"/>
</dbReference>
<dbReference type="InterPro" id="IPR005467">
    <property type="entry name" value="His_kinase_dom"/>
</dbReference>
<evidence type="ECO:0000313" key="13">
    <source>
        <dbReference type="Proteomes" id="UP001172083"/>
    </source>
</evidence>
<reference evidence="12" key="1">
    <citation type="submission" date="2023-06" db="EMBL/GenBank/DDBJ databases">
        <title>Genomic of Agaribacillus aureum.</title>
        <authorList>
            <person name="Wang G."/>
        </authorList>
    </citation>
    <scope>NUCLEOTIDE SEQUENCE</scope>
    <source>
        <strain evidence="12">BMA12</strain>
    </source>
</reference>
<dbReference type="Pfam" id="PF12833">
    <property type="entry name" value="HTH_18"/>
    <property type="match status" value="1"/>
</dbReference>
<dbReference type="EC" id="2.7.13.3" evidence="2"/>
<accession>A0ABT8L6N8</accession>
<dbReference type="Pfam" id="PF00072">
    <property type="entry name" value="Response_reg"/>
    <property type="match status" value="1"/>
</dbReference>
<dbReference type="InterPro" id="IPR019734">
    <property type="entry name" value="TPR_rpt"/>
</dbReference>
<dbReference type="PRINTS" id="PR00344">
    <property type="entry name" value="BCTRLSENSOR"/>
</dbReference>
<dbReference type="InterPro" id="IPR036097">
    <property type="entry name" value="HisK_dim/P_sf"/>
</dbReference>
<dbReference type="PROSITE" id="PS50109">
    <property type="entry name" value="HIS_KIN"/>
    <property type="match status" value="1"/>
</dbReference>
<feature type="coiled-coil region" evidence="8">
    <location>
        <begin position="395"/>
        <end position="424"/>
    </location>
</feature>
<keyword evidence="8" id="KW-0175">Coiled coil</keyword>
<evidence type="ECO:0000256" key="7">
    <source>
        <dbReference type="PROSITE-ProRule" id="PRU00339"/>
    </source>
</evidence>
<evidence type="ECO:0000259" key="9">
    <source>
        <dbReference type="PROSITE" id="PS01124"/>
    </source>
</evidence>
<dbReference type="Pfam" id="PF13181">
    <property type="entry name" value="TPR_8"/>
    <property type="match status" value="1"/>
</dbReference>
<dbReference type="SUPFAM" id="SSF48452">
    <property type="entry name" value="TPR-like"/>
    <property type="match status" value="2"/>
</dbReference>
<dbReference type="Gene3D" id="1.25.40.10">
    <property type="entry name" value="Tetratricopeptide repeat domain"/>
    <property type="match status" value="2"/>
</dbReference>
<evidence type="ECO:0000256" key="3">
    <source>
        <dbReference type="ARBA" id="ARBA00022553"/>
    </source>
</evidence>
<evidence type="ECO:0000259" key="10">
    <source>
        <dbReference type="PROSITE" id="PS50109"/>
    </source>
</evidence>
<dbReference type="InterPro" id="IPR036890">
    <property type="entry name" value="HATPase_C_sf"/>
</dbReference>
<evidence type="ECO:0000256" key="2">
    <source>
        <dbReference type="ARBA" id="ARBA00012438"/>
    </source>
</evidence>
<dbReference type="InterPro" id="IPR001789">
    <property type="entry name" value="Sig_transdc_resp-reg_receiver"/>
</dbReference>
<dbReference type="SMART" id="SM00028">
    <property type="entry name" value="TPR"/>
    <property type="match status" value="7"/>
</dbReference>
<dbReference type="Pfam" id="PF00512">
    <property type="entry name" value="HisKA"/>
    <property type="match status" value="1"/>
</dbReference>
<name>A0ABT8L6N8_9BACT</name>
<dbReference type="SUPFAM" id="SSF47384">
    <property type="entry name" value="Homodimeric domain of signal transducing histidine kinase"/>
    <property type="match status" value="1"/>
</dbReference>
<dbReference type="InterPro" id="IPR018060">
    <property type="entry name" value="HTH_AraC"/>
</dbReference>
<evidence type="ECO:0000256" key="8">
    <source>
        <dbReference type="SAM" id="Coils"/>
    </source>
</evidence>
<dbReference type="InterPro" id="IPR011990">
    <property type="entry name" value="TPR-like_helical_dom_sf"/>
</dbReference>
<keyword evidence="3 6" id="KW-0597">Phosphoprotein</keyword>
<dbReference type="RefSeq" id="WP_346758758.1">
    <property type="nucleotide sequence ID" value="NZ_JAUJEB010000003.1"/>
</dbReference>
<dbReference type="PROSITE" id="PS01124">
    <property type="entry name" value="HTH_ARAC_FAMILY_2"/>
    <property type="match status" value="1"/>
</dbReference>
<dbReference type="SMART" id="SM00387">
    <property type="entry name" value="HATPase_c"/>
    <property type="match status" value="1"/>
</dbReference>
<dbReference type="Gene3D" id="1.10.287.130">
    <property type="match status" value="1"/>
</dbReference>
<comment type="catalytic activity">
    <reaction evidence="1">
        <text>ATP + protein L-histidine = ADP + protein N-phospho-L-histidine.</text>
        <dbReference type="EC" id="2.7.13.3"/>
    </reaction>
</comment>
<feature type="domain" description="Histidine kinase" evidence="10">
    <location>
        <begin position="483"/>
        <end position="696"/>
    </location>
</feature>
<feature type="repeat" description="TPR" evidence="7">
    <location>
        <begin position="160"/>
        <end position="193"/>
    </location>
</feature>
<dbReference type="PROSITE" id="PS50005">
    <property type="entry name" value="TPR"/>
    <property type="match status" value="1"/>
</dbReference>
<keyword evidence="13" id="KW-1185">Reference proteome</keyword>
<dbReference type="SMART" id="SM00342">
    <property type="entry name" value="HTH_ARAC"/>
    <property type="match status" value="1"/>
</dbReference>
<feature type="domain" description="Response regulatory" evidence="11">
    <location>
        <begin position="733"/>
        <end position="848"/>
    </location>
</feature>
<dbReference type="SMART" id="SM00448">
    <property type="entry name" value="REC"/>
    <property type="match status" value="1"/>
</dbReference>
<evidence type="ECO:0000259" key="11">
    <source>
        <dbReference type="PROSITE" id="PS50110"/>
    </source>
</evidence>
<dbReference type="PROSITE" id="PS50110">
    <property type="entry name" value="RESPONSE_REGULATORY"/>
    <property type="match status" value="1"/>
</dbReference>
<feature type="modified residue" description="4-aspartylphosphate" evidence="6">
    <location>
        <position position="781"/>
    </location>
</feature>
<organism evidence="12 13">
    <name type="scientific">Agaribacillus aureus</name>
    <dbReference type="NCBI Taxonomy" id="3051825"/>
    <lineage>
        <taxon>Bacteria</taxon>
        <taxon>Pseudomonadati</taxon>
        <taxon>Bacteroidota</taxon>
        <taxon>Cytophagia</taxon>
        <taxon>Cytophagales</taxon>
        <taxon>Splendidivirgaceae</taxon>
        <taxon>Agaribacillus</taxon>
    </lineage>
</organism>
<keyword evidence="7" id="KW-0802">TPR repeat</keyword>
<evidence type="ECO:0000256" key="6">
    <source>
        <dbReference type="PROSITE-ProRule" id="PRU00169"/>
    </source>
</evidence>
<dbReference type="PANTHER" id="PTHR43547:SF2">
    <property type="entry name" value="HYBRID SIGNAL TRANSDUCTION HISTIDINE KINASE C"/>
    <property type="match status" value="1"/>
</dbReference>
<dbReference type="SUPFAM" id="SSF55874">
    <property type="entry name" value="ATPase domain of HSP90 chaperone/DNA topoisomerase II/histidine kinase"/>
    <property type="match status" value="1"/>
</dbReference>
<dbReference type="Pfam" id="PF02518">
    <property type="entry name" value="HATPase_c"/>
    <property type="match status" value="1"/>
</dbReference>
<keyword evidence="5" id="KW-0804">Transcription</keyword>
<dbReference type="Gene3D" id="1.10.10.60">
    <property type="entry name" value="Homeodomain-like"/>
    <property type="match status" value="1"/>
</dbReference>
<feature type="domain" description="HTH araC/xylS-type" evidence="9">
    <location>
        <begin position="880"/>
        <end position="978"/>
    </location>
</feature>
<dbReference type="SMART" id="SM00388">
    <property type="entry name" value="HisKA"/>
    <property type="match status" value="1"/>
</dbReference>
<dbReference type="InterPro" id="IPR003594">
    <property type="entry name" value="HATPase_dom"/>
</dbReference>
<proteinExistence type="predicted"/>
<sequence length="978" mass="110201">MLRLLLLLLIMSIAGTGVNAQSKADSLETALQQTTVDSLKVKILHQLFEAYWYESPANAKKAILEAIDLSEKTGVGYLSVLSINHYADFLNSQADYDSSIVIYEKGLKLAKEIDFNYGIGDALIGLGNNYLSKGNTQKAREYHEMNIAFSEEIDDQAGVASSYNNIGNIYNDLGEYTKAMEHYTLASRKYKALGDEKIYAITLANIGLTHQKLENYPEAIDYFAQSDSSFKKLRFEPGRAFVLRNLGIVYKNMGDFDKSKFYNIKALEVNQRLGNRREIGHIKLVIGNLNWSQDNFKGALPYYHEALDIYIEVGDSLALGTTYHALGKCYGQLSDIAKAEDMLLKALEVATTIGSALTAMDSHKTLAKIYAKKGDFSRAFENMDQYAILRDSLYTKEKRDLANEIEAKYQNEQKEQEIALLESQNGFQALQIRKQKSERNYLIGFAVGILLLMGLVYNQYRIKQKANAKLKELDHLKSDFFANISHEFRTPLSLIMAPLKDKIDKSTDAKETAEYHMMYKNADRLFNLINQLLDLSKLEAGSVQLEKSQVEVTHFFKIIIASFSSMAEYKKIDFKSDIPEEQIWLQFDEDIVQKVCYNLLSNAFKFTPEGGEINLLVNVEAEWLKITISDSGAGIAEEDQEKIFDRFFQSSNGQQLGTGIGLALTKQLVEFHQGKVWLHSATDEGTTFIVEIPVSAAEASETLSVQTHPNQFRQDQLSIEDDVATDDQTKGPVILIVEDDPDLRNYLSTLLFDSYTIHKSNNGVEGIEKAREIIPDLIISDVMMPEKDGMEVCKVLKTSPETDHIPIILLTARADQESKLRGLATGADDYLLKPFDPKELKVRVSNLLSQREKLKSKYSKLLLLQPAEIEISSTQESFLKQAMEIVNKHMDDSSFSAAQFCTEIGLSRMQLHRKLTAMTGHSTSAFVRHQRLIRASQLLAAGEQVSQVAYAVGFENVSYFGKVFKEEYGVVPSEYRHS</sequence>
<dbReference type="Proteomes" id="UP001172083">
    <property type="component" value="Unassembled WGS sequence"/>
</dbReference>
<dbReference type="InterPro" id="IPR003661">
    <property type="entry name" value="HisK_dim/P_dom"/>
</dbReference>
<dbReference type="InterPro" id="IPR009057">
    <property type="entry name" value="Homeodomain-like_sf"/>
</dbReference>
<keyword evidence="4" id="KW-0805">Transcription regulation</keyword>
<evidence type="ECO:0000256" key="1">
    <source>
        <dbReference type="ARBA" id="ARBA00000085"/>
    </source>
</evidence>
<dbReference type="Gene3D" id="3.40.50.2300">
    <property type="match status" value="1"/>
</dbReference>
<evidence type="ECO:0000256" key="5">
    <source>
        <dbReference type="ARBA" id="ARBA00023163"/>
    </source>
</evidence>
<dbReference type="InterPro" id="IPR011006">
    <property type="entry name" value="CheY-like_superfamily"/>
</dbReference>
<dbReference type="EMBL" id="JAUJEB010000003">
    <property type="protein sequence ID" value="MDN5213418.1"/>
    <property type="molecule type" value="Genomic_DNA"/>
</dbReference>
<dbReference type="Pfam" id="PF13424">
    <property type="entry name" value="TPR_12"/>
    <property type="match status" value="2"/>
</dbReference>
<dbReference type="CDD" id="cd00082">
    <property type="entry name" value="HisKA"/>
    <property type="match status" value="1"/>
</dbReference>
<protein>
    <recommendedName>
        <fullName evidence="2">histidine kinase</fullName>
        <ecNumber evidence="2">2.7.13.3</ecNumber>
    </recommendedName>
</protein>
<evidence type="ECO:0000256" key="4">
    <source>
        <dbReference type="ARBA" id="ARBA00023015"/>
    </source>
</evidence>